<accession>A0A058Z6P8</accession>
<evidence type="ECO:0000256" key="1">
    <source>
        <dbReference type="SAM" id="MobiDB-lite"/>
    </source>
</evidence>
<dbReference type="GeneID" id="20528134"/>
<sequence length="1320" mass="140803">MLQSIRFLPRLAQRPNMARRPAQAFFPPLAQSIHSAANNSDNDDFSDFSTPPRPETVKTTTPTPAGMLQDQQRLRQQLVHEFTGSPSATGHSDAVFDYATSGAGGQAITGTPDDDEFRVVSVSELTGANFYQHYGIVAPEPDADTDDPSMASGKYPINLDLVAGQAPPRRHGYLDRSMGEDIQARAEIFNAFNPLYGYHPAFRQLTPPQPTQNPFDPIINRIVPSPPSDVRHFPSPGQPGYLPEFKTLPQFLDDHPAMRPIRALDSTAAIEGNKFERSDDPPALSGTLYRAFLNTRSFNVDRLAELKQAADPVTAFAHELLLTAQGDSSMDLPKIIDEITTFMLAPRASPLTKRQFFGFVDFLLALVDSAPALLPRVQPCLSRAFTTFANKPKDVRALRAHVDTLALRNEIFALLVASSDTVGAKHLDSLKARGFAVGPLFHLAKTLDDLLNNSICAPLVRAAESLVHVDELDAAAADRASTADGSAGSDLSADEEYMDETPVAAFGPGRGIPQPGFLPRPGSSFFQQKPLPTGPGSADPASLPMHVHLHDLHLARSQSALSAPEQVQRHLTIFETAVAGLLAELGAAAPPTLRVATLDPDRMFQEVLGYTDGLASGAAGTMYIDSQGFLRNIDHHIVLQPGSPVTSLSNPNNAKTVCPTDMADLQGNPVYFDRQSRLRYRDATFYNVAYHNFHQLDNKLTVTPFEPIPFRHDEFGRVLDGSGRPLAESAGGPAAIRHDARGFGFLPDGRLASIPWGPFTGPAGGHILYPEFREDFTGVLATPFRSLRLSLAQHMKDLSAPELFLAPDLRSSANPQPQPFDLGAGLRALAGVLRQARLIRSSDEELGLLPRADLIPAPPGGYSPTALLEAHGVAGPEGTFLPGMLAVSAMPFTPAPELAPTLYTAGNAMIDANGRLLSFNADKRLVDGAGRPMSFNSGGLQVDHQGAVMYGSATDLAFAVAPGRRTITNPRAGGPFVQHSPFGPDGRPIFPASGNSPARDLYGAPLHLDKEGHQVDMSSGRPVRVFYNNAGIRCDPVTGQPMLFANPTTGMTRAQLEAHVEAGESLFLSAPPAELDILRQASNPGAPAVVLHHGSPGSQPIMLSPAGDLATPAGRPALFTKQGLRASTFQPHAPGLFLADGSEVQILDEQDPATLAGDLLTGPLAPFVTGPFAGNAPGQSFFLFQGSIMIDAQGNFLGRSGSRAFLTAGFDLLNEAGQLSASALQDLSPEVCPELGGPVVPPAFDAPREAVRSNPLLFRHVAAAASWAHAQAAGAPGPALHTSSELPSLGRQEGLLRNVFDLLLFEGRQGIPIPTMPLNS</sequence>
<evidence type="ECO:0000313" key="3">
    <source>
        <dbReference type="Proteomes" id="UP000030693"/>
    </source>
</evidence>
<dbReference type="Proteomes" id="UP000030693">
    <property type="component" value="Unassembled WGS sequence"/>
</dbReference>
<protein>
    <submittedName>
        <fullName evidence="2">Uncharacterized protein</fullName>
    </submittedName>
</protein>
<name>A0A058Z6P8_FONAL</name>
<feature type="region of interest" description="Disordered" evidence="1">
    <location>
        <begin position="34"/>
        <end position="67"/>
    </location>
</feature>
<dbReference type="RefSeq" id="XP_009495550.1">
    <property type="nucleotide sequence ID" value="XM_009497275.1"/>
</dbReference>
<organism evidence="2">
    <name type="scientific">Fonticula alba</name>
    <name type="common">Slime mold</name>
    <dbReference type="NCBI Taxonomy" id="691883"/>
    <lineage>
        <taxon>Eukaryota</taxon>
        <taxon>Rotosphaerida</taxon>
        <taxon>Fonticulaceae</taxon>
        <taxon>Fonticula</taxon>
    </lineage>
</organism>
<gene>
    <name evidence="2" type="ORF">H696_03409</name>
</gene>
<feature type="region of interest" description="Disordered" evidence="1">
    <location>
        <begin position="503"/>
        <end position="539"/>
    </location>
</feature>
<evidence type="ECO:0000313" key="2">
    <source>
        <dbReference type="EMBL" id="KCV69944.1"/>
    </source>
</evidence>
<dbReference type="EMBL" id="KB932205">
    <property type="protein sequence ID" value="KCV69944.1"/>
    <property type="molecule type" value="Genomic_DNA"/>
</dbReference>
<reference evidence="2" key="1">
    <citation type="submission" date="2013-04" db="EMBL/GenBank/DDBJ databases">
        <title>The Genome Sequence of Fonticula alba ATCC 38817.</title>
        <authorList>
            <consortium name="The Broad Institute Genomics Platform"/>
            <person name="Russ C."/>
            <person name="Cuomo C."/>
            <person name="Burger G."/>
            <person name="Gray M.W."/>
            <person name="Holland P.W.H."/>
            <person name="King N."/>
            <person name="Lang F.B.F."/>
            <person name="Roger A.J."/>
            <person name="Ruiz-Trillo I."/>
            <person name="Brown M."/>
            <person name="Walker B."/>
            <person name="Young S."/>
            <person name="Zeng Q."/>
            <person name="Gargeya S."/>
            <person name="Fitzgerald M."/>
            <person name="Haas B."/>
            <person name="Abouelleil A."/>
            <person name="Allen A.W."/>
            <person name="Alvarado L."/>
            <person name="Arachchi H.M."/>
            <person name="Berlin A.M."/>
            <person name="Chapman S.B."/>
            <person name="Gainer-Dewar J."/>
            <person name="Goldberg J."/>
            <person name="Griggs A."/>
            <person name="Gujja S."/>
            <person name="Hansen M."/>
            <person name="Howarth C."/>
            <person name="Imamovic A."/>
            <person name="Ireland A."/>
            <person name="Larimer J."/>
            <person name="McCowan C."/>
            <person name="Murphy C."/>
            <person name="Pearson M."/>
            <person name="Poon T.W."/>
            <person name="Priest M."/>
            <person name="Roberts A."/>
            <person name="Saif S."/>
            <person name="Shea T."/>
            <person name="Sisk P."/>
            <person name="Sykes S."/>
            <person name="Wortman J."/>
            <person name="Nusbaum C."/>
            <person name="Birren B."/>
        </authorList>
    </citation>
    <scope>NUCLEOTIDE SEQUENCE [LARGE SCALE GENOMIC DNA]</scope>
    <source>
        <strain evidence="2">ATCC 38817</strain>
    </source>
</reference>
<proteinExistence type="predicted"/>
<keyword evidence="3" id="KW-1185">Reference proteome</keyword>